<name>A0ABQ5DSQ8_9ASTR</name>
<evidence type="ECO:0000313" key="1">
    <source>
        <dbReference type="EMBL" id="GJT41947.1"/>
    </source>
</evidence>
<protein>
    <submittedName>
        <fullName evidence="1">Uncharacterized protein</fullName>
    </submittedName>
</protein>
<dbReference type="Proteomes" id="UP001151760">
    <property type="component" value="Unassembled WGS sequence"/>
</dbReference>
<proteinExistence type="predicted"/>
<reference evidence="1" key="1">
    <citation type="journal article" date="2022" name="Int. J. Mol. Sci.">
        <title>Draft Genome of Tanacetum Coccineum: Genomic Comparison of Closely Related Tanacetum-Family Plants.</title>
        <authorList>
            <person name="Yamashiro T."/>
            <person name="Shiraishi A."/>
            <person name="Nakayama K."/>
            <person name="Satake H."/>
        </authorList>
    </citation>
    <scope>NUCLEOTIDE SEQUENCE</scope>
</reference>
<gene>
    <name evidence="1" type="ORF">Tco_0941812</name>
</gene>
<evidence type="ECO:0000313" key="2">
    <source>
        <dbReference type="Proteomes" id="UP001151760"/>
    </source>
</evidence>
<reference evidence="1" key="2">
    <citation type="submission" date="2022-01" db="EMBL/GenBank/DDBJ databases">
        <authorList>
            <person name="Yamashiro T."/>
            <person name="Shiraishi A."/>
            <person name="Satake H."/>
            <person name="Nakayama K."/>
        </authorList>
    </citation>
    <scope>NUCLEOTIDE SEQUENCE</scope>
</reference>
<accession>A0ABQ5DSQ8</accession>
<sequence>MAALKNAKYEKTAKEYQDLFDTLLCRVDVSEDHAFSLYLGGLPTELEMNNSEDYEEKRAKNMCFYYDKKFVPGHKCEGKLFSLVGETFVTDVMLLPLGGCEIMLGIQWLATLGNIKCNFKELRMKFVHINKKLVLRVSNRHLLTQKNAIEARVKELCEAGVINQRHSPLPSFVVRVKMKTNLGHLKFDILDLASEEKEQSVTCVLWHEEMFTSYLSACSLGCTLDIH</sequence>
<dbReference type="EMBL" id="BQNB010015603">
    <property type="protein sequence ID" value="GJT41947.1"/>
    <property type="molecule type" value="Genomic_DNA"/>
</dbReference>
<organism evidence="1 2">
    <name type="scientific">Tanacetum coccineum</name>
    <dbReference type="NCBI Taxonomy" id="301880"/>
    <lineage>
        <taxon>Eukaryota</taxon>
        <taxon>Viridiplantae</taxon>
        <taxon>Streptophyta</taxon>
        <taxon>Embryophyta</taxon>
        <taxon>Tracheophyta</taxon>
        <taxon>Spermatophyta</taxon>
        <taxon>Magnoliopsida</taxon>
        <taxon>eudicotyledons</taxon>
        <taxon>Gunneridae</taxon>
        <taxon>Pentapetalae</taxon>
        <taxon>asterids</taxon>
        <taxon>campanulids</taxon>
        <taxon>Asterales</taxon>
        <taxon>Asteraceae</taxon>
        <taxon>Asteroideae</taxon>
        <taxon>Anthemideae</taxon>
        <taxon>Anthemidinae</taxon>
        <taxon>Tanacetum</taxon>
    </lineage>
</organism>
<comment type="caution">
    <text evidence="1">The sequence shown here is derived from an EMBL/GenBank/DDBJ whole genome shotgun (WGS) entry which is preliminary data.</text>
</comment>
<keyword evidence="2" id="KW-1185">Reference proteome</keyword>